<dbReference type="EMBL" id="JAOPGA020000151">
    <property type="protein sequence ID" value="KAL0477204.1"/>
    <property type="molecule type" value="Genomic_DNA"/>
</dbReference>
<evidence type="ECO:0000313" key="2">
    <source>
        <dbReference type="Proteomes" id="UP001431209"/>
    </source>
</evidence>
<reference evidence="1 2" key="1">
    <citation type="submission" date="2024-03" db="EMBL/GenBank/DDBJ databases">
        <title>The Acrasis kona genome and developmental transcriptomes reveal deep origins of eukaryotic multicellular pathways.</title>
        <authorList>
            <person name="Sheikh S."/>
            <person name="Fu C.-J."/>
            <person name="Brown M.W."/>
            <person name="Baldauf S.L."/>
        </authorList>
    </citation>
    <scope>NUCLEOTIDE SEQUENCE [LARGE SCALE GENOMIC DNA]</scope>
    <source>
        <strain evidence="1 2">ATCC MYA-3509</strain>
    </source>
</reference>
<dbReference type="Proteomes" id="UP001431209">
    <property type="component" value="Unassembled WGS sequence"/>
</dbReference>
<proteinExistence type="predicted"/>
<comment type="caution">
    <text evidence="1">The sequence shown here is derived from an EMBL/GenBank/DDBJ whole genome shotgun (WGS) entry which is preliminary data.</text>
</comment>
<organism evidence="1 2">
    <name type="scientific">Acrasis kona</name>
    <dbReference type="NCBI Taxonomy" id="1008807"/>
    <lineage>
        <taxon>Eukaryota</taxon>
        <taxon>Discoba</taxon>
        <taxon>Heterolobosea</taxon>
        <taxon>Tetramitia</taxon>
        <taxon>Eutetramitia</taxon>
        <taxon>Acrasidae</taxon>
        <taxon>Acrasis</taxon>
    </lineage>
</organism>
<protein>
    <submittedName>
        <fullName evidence="1">Uncharacterized protein</fullName>
    </submittedName>
</protein>
<sequence length="126" mass="14689">MSQHDCNHEMTDIESKDHQYVKNPITLEPVISDFDEDTNTEHDVSVNEPFLISLKDIFKQVPNPFSNKRTRDTAELDVTSKIKINTKRRKYMSTSTQVSVIEEDVEELINITKEDFRLTNTELCKL</sequence>
<evidence type="ECO:0000313" key="1">
    <source>
        <dbReference type="EMBL" id="KAL0477204.1"/>
    </source>
</evidence>
<keyword evidence="2" id="KW-1185">Reference proteome</keyword>
<accession>A0AAW2YJL1</accession>
<name>A0AAW2YJL1_9EUKA</name>
<dbReference type="AlphaFoldDB" id="A0AAW2YJL1"/>
<gene>
    <name evidence="1" type="ORF">AKO1_005903</name>
</gene>